<protein>
    <submittedName>
        <fullName evidence="1">Uncharacterized protein</fullName>
    </submittedName>
</protein>
<organism evidence="1">
    <name type="scientific">Rhizophora mucronata</name>
    <name type="common">Asiatic mangrove</name>
    <dbReference type="NCBI Taxonomy" id="61149"/>
    <lineage>
        <taxon>Eukaryota</taxon>
        <taxon>Viridiplantae</taxon>
        <taxon>Streptophyta</taxon>
        <taxon>Embryophyta</taxon>
        <taxon>Tracheophyta</taxon>
        <taxon>Spermatophyta</taxon>
        <taxon>Magnoliopsida</taxon>
        <taxon>eudicotyledons</taxon>
        <taxon>Gunneridae</taxon>
        <taxon>Pentapetalae</taxon>
        <taxon>rosids</taxon>
        <taxon>fabids</taxon>
        <taxon>Malpighiales</taxon>
        <taxon>Rhizophoraceae</taxon>
        <taxon>Rhizophora</taxon>
    </lineage>
</organism>
<reference evidence="1" key="1">
    <citation type="submission" date="2018-02" db="EMBL/GenBank/DDBJ databases">
        <title>Rhizophora mucronata_Transcriptome.</title>
        <authorList>
            <person name="Meera S.P."/>
            <person name="Sreeshan A."/>
            <person name="Augustine A."/>
        </authorList>
    </citation>
    <scope>NUCLEOTIDE SEQUENCE</scope>
    <source>
        <tissue evidence="1">Leaf</tissue>
    </source>
</reference>
<proteinExistence type="predicted"/>
<accession>A0A2P2NS52</accession>
<sequence>MLIIVWNGRIVVWYG</sequence>
<name>A0A2P2NS52_RHIMU</name>
<dbReference type="EMBL" id="GGEC01064858">
    <property type="protein sequence ID" value="MBX45342.1"/>
    <property type="molecule type" value="Transcribed_RNA"/>
</dbReference>
<evidence type="ECO:0000313" key="1">
    <source>
        <dbReference type="EMBL" id="MBX45342.1"/>
    </source>
</evidence>